<accession>A0A8S9GXR9</accession>
<evidence type="ECO:0000313" key="14">
    <source>
        <dbReference type="EMBL" id="KAF2548968.1"/>
    </source>
</evidence>
<dbReference type="FunFam" id="3.80.10.10:FF:000111">
    <property type="entry name" value="LRR receptor-like serine/threonine-protein kinase ERECTA"/>
    <property type="match status" value="1"/>
</dbReference>
<dbReference type="Pfam" id="PF13516">
    <property type="entry name" value="LRR_6"/>
    <property type="match status" value="1"/>
</dbReference>
<keyword evidence="5" id="KW-0812">Transmembrane</keyword>
<evidence type="ECO:0000256" key="11">
    <source>
        <dbReference type="ARBA" id="ARBA00023180"/>
    </source>
</evidence>
<dbReference type="GO" id="GO:0005886">
    <property type="term" value="C:plasma membrane"/>
    <property type="evidence" value="ECO:0007669"/>
    <property type="project" value="UniProtKB-SubCell"/>
</dbReference>
<dbReference type="Gene3D" id="3.80.10.10">
    <property type="entry name" value="Ribonuclease Inhibitor"/>
    <property type="match status" value="5"/>
</dbReference>
<keyword evidence="6 12" id="KW-0732">Signal</keyword>
<gene>
    <name evidence="14" type="ORF">F2Q70_00020565</name>
</gene>
<dbReference type="SMART" id="SM00365">
    <property type="entry name" value="LRR_SD22"/>
    <property type="match status" value="10"/>
</dbReference>
<proteinExistence type="inferred from homology"/>
<evidence type="ECO:0000256" key="9">
    <source>
        <dbReference type="ARBA" id="ARBA00023136"/>
    </source>
</evidence>
<dbReference type="Pfam" id="PF13855">
    <property type="entry name" value="LRR_8"/>
    <property type="match status" value="3"/>
</dbReference>
<dbReference type="SUPFAM" id="SSF52058">
    <property type="entry name" value="L domain-like"/>
    <property type="match status" value="5"/>
</dbReference>
<evidence type="ECO:0000256" key="1">
    <source>
        <dbReference type="ARBA" id="ARBA00004251"/>
    </source>
</evidence>
<feature type="signal peptide" evidence="12">
    <location>
        <begin position="1"/>
        <end position="24"/>
    </location>
</feature>
<evidence type="ECO:0000259" key="13">
    <source>
        <dbReference type="Pfam" id="PF23598"/>
    </source>
</evidence>
<feature type="domain" description="Disease resistance R13L4/SHOC-2-like LRR" evidence="13">
    <location>
        <begin position="78"/>
        <end position="179"/>
    </location>
</feature>
<dbReference type="InterPro" id="IPR001611">
    <property type="entry name" value="Leu-rich_rpt"/>
</dbReference>
<evidence type="ECO:0000256" key="3">
    <source>
        <dbReference type="ARBA" id="ARBA00022475"/>
    </source>
</evidence>
<dbReference type="FunFam" id="3.80.10.10:FF:000095">
    <property type="entry name" value="LRR receptor-like serine/threonine-protein kinase GSO1"/>
    <property type="match status" value="2"/>
</dbReference>
<dbReference type="SMART" id="SM00369">
    <property type="entry name" value="LRR_TYP"/>
    <property type="match status" value="14"/>
</dbReference>
<keyword evidence="8" id="KW-1133">Transmembrane helix</keyword>
<keyword evidence="10" id="KW-0675">Receptor</keyword>
<evidence type="ECO:0000256" key="5">
    <source>
        <dbReference type="ARBA" id="ARBA00022692"/>
    </source>
</evidence>
<evidence type="ECO:0000256" key="7">
    <source>
        <dbReference type="ARBA" id="ARBA00022737"/>
    </source>
</evidence>
<feature type="domain" description="Disease resistance R13L4/SHOC-2-like LRR" evidence="13">
    <location>
        <begin position="189"/>
        <end position="301"/>
    </location>
</feature>
<dbReference type="GO" id="GO:0009791">
    <property type="term" value="P:post-embryonic development"/>
    <property type="evidence" value="ECO:0007669"/>
    <property type="project" value="UniProtKB-ARBA"/>
</dbReference>
<evidence type="ECO:0000256" key="10">
    <source>
        <dbReference type="ARBA" id="ARBA00023170"/>
    </source>
</evidence>
<keyword evidence="4" id="KW-0433">Leucine-rich repeat</keyword>
<organism evidence="14">
    <name type="scientific">Brassica cretica</name>
    <name type="common">Mustard</name>
    <dbReference type="NCBI Taxonomy" id="69181"/>
    <lineage>
        <taxon>Eukaryota</taxon>
        <taxon>Viridiplantae</taxon>
        <taxon>Streptophyta</taxon>
        <taxon>Embryophyta</taxon>
        <taxon>Tracheophyta</taxon>
        <taxon>Spermatophyta</taxon>
        <taxon>Magnoliopsida</taxon>
        <taxon>eudicotyledons</taxon>
        <taxon>Gunneridae</taxon>
        <taxon>Pentapetalae</taxon>
        <taxon>rosids</taxon>
        <taxon>malvids</taxon>
        <taxon>Brassicales</taxon>
        <taxon>Brassicaceae</taxon>
        <taxon>Brassiceae</taxon>
        <taxon>Brassica</taxon>
    </lineage>
</organism>
<dbReference type="InterPro" id="IPR055414">
    <property type="entry name" value="LRR_R13L4/SHOC2-like"/>
</dbReference>
<evidence type="ECO:0000256" key="6">
    <source>
        <dbReference type="ARBA" id="ARBA00022729"/>
    </source>
</evidence>
<dbReference type="InterPro" id="IPR003591">
    <property type="entry name" value="Leu-rich_rpt_typical-subtyp"/>
</dbReference>
<protein>
    <recommendedName>
        <fullName evidence="13">Disease resistance R13L4/SHOC-2-like LRR domain-containing protein</fullName>
    </recommendedName>
</protein>
<evidence type="ECO:0000256" key="12">
    <source>
        <dbReference type="SAM" id="SignalP"/>
    </source>
</evidence>
<dbReference type="PANTHER" id="PTHR27004">
    <property type="entry name" value="RECEPTOR-LIKE PROTEIN 12 ISOFORM X1"/>
    <property type="match status" value="1"/>
</dbReference>
<dbReference type="PRINTS" id="PR00019">
    <property type="entry name" value="LEURICHRPT"/>
</dbReference>
<evidence type="ECO:0000256" key="8">
    <source>
        <dbReference type="ARBA" id="ARBA00022989"/>
    </source>
</evidence>
<name>A0A8S9GXR9_BRACR</name>
<dbReference type="Pfam" id="PF00560">
    <property type="entry name" value="LRR_1"/>
    <property type="match status" value="3"/>
</dbReference>
<comment type="similarity">
    <text evidence="2">Belongs to the RLP family.</text>
</comment>
<feature type="chain" id="PRO_5035784362" description="Disease resistance R13L4/SHOC-2-like LRR domain-containing protein" evidence="12">
    <location>
        <begin position="25"/>
        <end position="1404"/>
    </location>
</feature>
<comment type="caution">
    <text evidence="14">The sequence shown here is derived from an EMBL/GenBank/DDBJ whole genome shotgun (WGS) entry which is preliminary data.</text>
</comment>
<dbReference type="Pfam" id="PF23598">
    <property type="entry name" value="LRR_14"/>
    <property type="match status" value="2"/>
</dbReference>
<dbReference type="PROSITE" id="PS51450">
    <property type="entry name" value="LRR"/>
    <property type="match status" value="2"/>
</dbReference>
<dbReference type="InterPro" id="IPR032675">
    <property type="entry name" value="LRR_dom_sf"/>
</dbReference>
<evidence type="ECO:0000256" key="4">
    <source>
        <dbReference type="ARBA" id="ARBA00022614"/>
    </source>
</evidence>
<reference evidence="14" key="1">
    <citation type="submission" date="2019-12" db="EMBL/GenBank/DDBJ databases">
        <title>Genome sequencing and annotation of Brassica cretica.</title>
        <authorList>
            <person name="Studholme D.J."/>
            <person name="Sarris P.F."/>
        </authorList>
    </citation>
    <scope>NUCLEOTIDE SEQUENCE</scope>
    <source>
        <strain evidence="14">PFS-102/07</strain>
        <tissue evidence="14">Leaf</tissue>
    </source>
</reference>
<keyword evidence="11" id="KW-0325">Glycoprotein</keyword>
<keyword evidence="9" id="KW-0472">Membrane</keyword>
<keyword evidence="7" id="KW-0677">Repeat</keyword>
<keyword evidence="3" id="KW-1003">Cell membrane</keyword>
<sequence>MSESRVRLHFLLLILLCFVPPSSFLDLNMDYSSYVACPPPQIQALTEFMNEFDSSQCNLSNPFNGVWCDNSTSAVTKLRLSACLSGTLKPNSSLFRLHHLRYLDLNQNNFISSSLPSEFGNLNRLEFLSLYNNGFVGQVPSSFNNLSLLSHLGLSENELTGRFPPVGNLTKLSYLYLYQNHFSGTLNPNSTGLFELHHLRYLYLAYNNFSSSLPSEFGKLNKLEILSLSTNDFVGRVPPTISNLTSLTELYLEHNQFTGSFPLVQNLTMLSSIDVSYNHFSGTIPSSLTTMPFLSNLNLRLNDLIGSIDFPNNSSTPSRIEYLYLGRNHFEGNIIEPISKLINLKLLDLSFLNTSYPIDVSLFSSLKSLLHLDLSGNNISPDSLDTNLDIPINLEILLLQGCGIDEFPNILKFLDKLENIDISGNVIKGKVPEWLWKLPRLNTVFLSNNSFHGFQGPVDVLVNSSVKNLFVEQNYFEGAIPILPLSINVFFALDNRFTGSIPLSICNYRSLTLLRLPYNNLTGPIPRCLSNLTFVNHRKNNLEGSIPDTFYISSSLRSLDVGHNRLTGKLPRSLQNCSSLEFLVVDHNRIKDKFPFWLKALPNLQVLILSSNKFYGSISPPNQGPLGFPELRIFEISDNKFTGSLPPTYFVNWKASSLMMNEDGGLYMLYRKNTYGIISYINIEAIDLQYKGLSMEQQRVLTSYATIDFSGNRIEGLIPESIGLLKALIALNLSNNVFTGHIPLSLSNLGKLESLDLSSNQLSGTIPNGLGSLSFLAYINVSHNHLKGEIPQGTQITGQPKSSFEGNAGLCGLPLQDTCFGTNVPPTQQPPEEEEEEQVLNWKGVAIGYGPGVLLGLAIAHLVATYKPEWLVKIIGPNKRRSQPISKLINLTELDLSFLNTSHPVDLSLFAPLKSLSVLYLSGNPISPASSDTSLGIPTNLDSLLLQGCGIIEFPNILKNLEKLELITLSYNRIKGKIPEWLWNLPRLTTVFLKNNSLNGFEGPVDVLVNSSVKELNLEQNCFEGEIPILPLSISMLSTQYNKFTGSIPLSICNCRSLTDLLLGYNNLTGPVPQCFSNLTFVTLRKNNLEGSIPDAFYLSSSLRSLDVGHNLLTGELPRSLLNFSSLEFLVVDHNKIKDKFPFWLKALPNLQVLILSSNKFYGSISPHDQGPLGFPELRIFEISNNNFSGSLPPRYFVNWKASSLMMNEDGGLSMEQALVLNSYATIGFSGNRIEGQIPESIGLLKELIALNLSNNAFTGHIPLSFSNLSNLKSLDLSSNQLSGTIPSGLGTLSFLAYINMSHNQLKGEIPQGTQITGQPKSSFEGNAGLCGLPLQETCFGTNAPPTQQPKEEEGEEEEVLNWKGVVVGYGPGVLLGLAIAHVIASYKPEWLVKIVGPNKRRSR</sequence>
<dbReference type="FunFam" id="3.80.10.10:FF:000233">
    <property type="entry name" value="Leucine-rich repeat receptor-like protein kinase TDR"/>
    <property type="match status" value="1"/>
</dbReference>
<dbReference type="PANTHER" id="PTHR27004:SF195">
    <property type="entry name" value="RECEPTOR LIKE PROTEIN 28-RELATED"/>
    <property type="match status" value="1"/>
</dbReference>
<comment type="subcellular location">
    <subcellularLocation>
        <location evidence="1">Cell membrane</location>
        <topology evidence="1">Single-pass type I membrane protein</topology>
    </subcellularLocation>
</comment>
<evidence type="ECO:0000256" key="2">
    <source>
        <dbReference type="ARBA" id="ARBA00009592"/>
    </source>
</evidence>
<dbReference type="EMBL" id="QGKY02001925">
    <property type="protein sequence ID" value="KAF2548968.1"/>
    <property type="molecule type" value="Genomic_DNA"/>
</dbReference>